<keyword evidence="7 9" id="KW-1133">Transmembrane helix</keyword>
<feature type="transmembrane region" description="Helical" evidence="9">
    <location>
        <begin position="344"/>
        <end position="366"/>
    </location>
</feature>
<dbReference type="OMA" id="AYHEYSV"/>
<dbReference type="AlphaFoldDB" id="Q5KAT6"/>
<keyword evidence="5" id="KW-0571">Peptide transport</keyword>
<feature type="transmembrane region" description="Helical" evidence="9">
    <location>
        <begin position="491"/>
        <end position="511"/>
    </location>
</feature>
<dbReference type="GO" id="GO:0035673">
    <property type="term" value="F:oligopeptide transmembrane transporter activity"/>
    <property type="evidence" value="ECO:0000318"/>
    <property type="project" value="GO_Central"/>
</dbReference>
<evidence type="ECO:0000256" key="5">
    <source>
        <dbReference type="ARBA" id="ARBA00022856"/>
    </source>
</evidence>
<evidence type="ECO:0000256" key="7">
    <source>
        <dbReference type="ARBA" id="ARBA00022989"/>
    </source>
</evidence>
<keyword evidence="6" id="KW-0653">Protein transport</keyword>
<feature type="transmembrane region" description="Helical" evidence="9">
    <location>
        <begin position="667"/>
        <end position="688"/>
    </location>
</feature>
<dbReference type="KEGG" id="cne:CNJ00560"/>
<name>Q5KAT6_CRYD1</name>
<dbReference type="EMBL" id="AE017350">
    <property type="protein sequence ID" value="AAW45792.1"/>
    <property type="molecule type" value="Genomic_DNA"/>
</dbReference>
<evidence type="ECO:0000256" key="9">
    <source>
        <dbReference type="SAM" id="Phobius"/>
    </source>
</evidence>
<dbReference type="HOGENOM" id="CLU_004965_1_0_1"/>
<dbReference type="InterPro" id="IPR004813">
    <property type="entry name" value="OPT"/>
</dbReference>
<feature type="transmembrane region" description="Helical" evidence="9">
    <location>
        <begin position="102"/>
        <end position="124"/>
    </location>
</feature>
<evidence type="ECO:0008006" key="12">
    <source>
        <dbReference type="Google" id="ProtNLM"/>
    </source>
</evidence>
<gene>
    <name evidence="10" type="ordered locus">CNJ00560</name>
</gene>
<evidence type="ECO:0000256" key="4">
    <source>
        <dbReference type="ARBA" id="ARBA00022692"/>
    </source>
</evidence>
<feature type="transmembrane region" description="Helical" evidence="9">
    <location>
        <begin position="417"/>
        <end position="439"/>
    </location>
</feature>
<evidence type="ECO:0000313" key="10">
    <source>
        <dbReference type="EMBL" id="AAW45792.1"/>
    </source>
</evidence>
<dbReference type="OrthoDB" id="9986677at2759"/>
<evidence type="ECO:0000256" key="8">
    <source>
        <dbReference type="ARBA" id="ARBA00023136"/>
    </source>
</evidence>
<accession>Q5KAT6</accession>
<keyword evidence="11" id="KW-1185">Reference proteome</keyword>
<organism evidence="10 11">
    <name type="scientific">Cryptococcus deneoformans (strain JEC21 / ATCC MYA-565)</name>
    <name type="common">Cryptococcus neoformans var. neoformans serotype D</name>
    <dbReference type="NCBI Taxonomy" id="214684"/>
    <lineage>
        <taxon>Eukaryota</taxon>
        <taxon>Fungi</taxon>
        <taxon>Dikarya</taxon>
        <taxon>Basidiomycota</taxon>
        <taxon>Agaricomycotina</taxon>
        <taxon>Tremellomycetes</taxon>
        <taxon>Tremellales</taxon>
        <taxon>Cryptococcaceae</taxon>
        <taxon>Cryptococcus</taxon>
        <taxon>Cryptococcus neoformans species complex</taxon>
    </lineage>
</organism>
<dbReference type="NCBIfam" id="TIGR00728">
    <property type="entry name" value="OPT_sfam"/>
    <property type="match status" value="1"/>
</dbReference>
<proteinExistence type="inferred from homology"/>
<dbReference type="PaxDb" id="214684-Q5KAT6"/>
<dbReference type="eggNOG" id="KOG2262">
    <property type="taxonomic scope" value="Eukaryota"/>
</dbReference>
<dbReference type="NCBIfam" id="TIGR00727">
    <property type="entry name" value="ISP4_OPT"/>
    <property type="match status" value="1"/>
</dbReference>
<evidence type="ECO:0000256" key="6">
    <source>
        <dbReference type="ARBA" id="ARBA00022927"/>
    </source>
</evidence>
<feature type="transmembrane region" description="Helical" evidence="9">
    <location>
        <begin position="605"/>
        <end position="623"/>
    </location>
</feature>
<evidence type="ECO:0000256" key="2">
    <source>
        <dbReference type="ARBA" id="ARBA00008807"/>
    </source>
</evidence>
<keyword evidence="3" id="KW-0813">Transport</keyword>
<evidence type="ECO:0000256" key="3">
    <source>
        <dbReference type="ARBA" id="ARBA00022448"/>
    </source>
</evidence>
<dbReference type="GO" id="GO:0005886">
    <property type="term" value="C:plasma membrane"/>
    <property type="evidence" value="ECO:0000318"/>
    <property type="project" value="GO_Central"/>
</dbReference>
<feature type="transmembrane region" description="Helical" evidence="9">
    <location>
        <begin position="719"/>
        <end position="735"/>
    </location>
</feature>
<reference evidence="10 11" key="1">
    <citation type="journal article" date="2005" name="Science">
        <title>The genome of the basidiomycetous yeast and human pathogen Cryptococcus neoformans.</title>
        <authorList>
            <person name="Loftus B.J."/>
            <person name="Fung E."/>
            <person name="Roncaglia P."/>
            <person name="Rowley D."/>
            <person name="Amedeo P."/>
            <person name="Bruno D."/>
            <person name="Vamathevan J."/>
            <person name="Miranda M."/>
            <person name="Anderson I.J."/>
            <person name="Fraser J.A."/>
            <person name="Allen J.E."/>
            <person name="Bosdet I.E."/>
            <person name="Brent M.R."/>
            <person name="Chiu R."/>
            <person name="Doering T.L."/>
            <person name="Donlin M.J."/>
            <person name="D'Souza C.A."/>
            <person name="Fox D.S."/>
            <person name="Grinberg V."/>
            <person name="Fu J."/>
            <person name="Fukushima M."/>
            <person name="Haas B.J."/>
            <person name="Huang J.C."/>
            <person name="Janbon G."/>
            <person name="Jones S.J."/>
            <person name="Koo H.L."/>
            <person name="Krzywinski M.I."/>
            <person name="Kwon-Chung J.K."/>
            <person name="Lengeler K.B."/>
            <person name="Maiti R."/>
            <person name="Marra M.A."/>
            <person name="Marra R.E."/>
            <person name="Mathewson C.A."/>
            <person name="Mitchell T.G."/>
            <person name="Pertea M."/>
            <person name="Riggs F.R."/>
            <person name="Salzberg S.L."/>
            <person name="Schein J.E."/>
            <person name="Shvartsbeyn A."/>
            <person name="Shin H."/>
            <person name="Shumway M."/>
            <person name="Specht C.A."/>
            <person name="Suh B.B."/>
            <person name="Tenney A."/>
            <person name="Utterback T.R."/>
            <person name="Wickes B.L."/>
            <person name="Wortman J.R."/>
            <person name="Wye N.H."/>
            <person name="Kronstad J.W."/>
            <person name="Lodge J.K."/>
            <person name="Heitman J."/>
            <person name="Davis R.W."/>
            <person name="Fraser C.M."/>
            <person name="Hyman R.W."/>
        </authorList>
    </citation>
    <scope>NUCLEOTIDE SEQUENCE [LARGE SCALE GENOMIC DNA]</scope>
    <source>
        <strain evidence="11">JEC21 / ATCC MYA-565</strain>
    </source>
</reference>
<protein>
    <recommendedName>
        <fullName evidence="12">OPT family small oligopeptide transporter</fullName>
    </recommendedName>
</protein>
<feature type="transmembrane region" description="Helical" evidence="9">
    <location>
        <begin position="271"/>
        <end position="290"/>
    </location>
</feature>
<feature type="transmembrane region" description="Helical" evidence="9">
    <location>
        <begin position="747"/>
        <end position="771"/>
    </location>
</feature>
<evidence type="ECO:0000313" key="11">
    <source>
        <dbReference type="Proteomes" id="UP000002149"/>
    </source>
</evidence>
<keyword evidence="8 9" id="KW-0472">Membrane</keyword>
<comment type="similarity">
    <text evidence="2">Belongs to the oligopeptide OPT transporter family.</text>
</comment>
<accession>Q55KN8</accession>
<dbReference type="RefSeq" id="XP_567309.1">
    <property type="nucleotide sequence ID" value="XM_567309.2"/>
</dbReference>
<feature type="transmembrane region" description="Helical" evidence="9">
    <location>
        <begin position="517"/>
        <end position="537"/>
    </location>
</feature>
<comment type="subcellular location">
    <subcellularLocation>
        <location evidence="1">Membrane</location>
        <topology evidence="1">Multi-pass membrane protein</topology>
    </subcellularLocation>
</comment>
<feature type="transmembrane region" description="Helical" evidence="9">
    <location>
        <begin position="187"/>
        <end position="207"/>
    </location>
</feature>
<dbReference type="Proteomes" id="UP000002149">
    <property type="component" value="Chromosome 10"/>
</dbReference>
<dbReference type="GO" id="GO:0015031">
    <property type="term" value="P:protein transport"/>
    <property type="evidence" value="ECO:0007669"/>
    <property type="project" value="UniProtKB-KW"/>
</dbReference>
<feature type="transmembrane region" description="Helical" evidence="9">
    <location>
        <begin position="310"/>
        <end position="332"/>
    </location>
</feature>
<sequence>MSTNLGINHNSNQYLDDEKDLVLEKKESDLHGTHIAEVHYYTTKNGVRITVGDTPKEVKAVAVEVDDVNEPCETFRAYVIGTILAAVGTGLNVWFGARQPGIYISPFIIQLISHPLGLILSKILPTRRFTLFGQEWSLNPGPWTIKEHAIITMMSTVSLPTATALDVVVAVRQPTFFNDSEMGNSQGFRWLVVLSTQFLGLSLAGLAREYLVYPSDMTFPLNLAKLSLFNALHRRKVDENGMVQVAEHHLHEDENEKDPPVHGWKISMFKFCLIATAGSFIWFFFTAFIFPALTYFNWPTWIAPDNKKLAIVMGSITGLGLNPIPTFDWTYISGAGLTPLITPWWATLQTFIGCTIGFFAILGIYWSNVWYSAYLVPNSNQAFDRFGAIYNITGVLSADKTLDVEAYRQYSPMYFGAGYNIVIAGFFASYSAILVYAALEHGSQIKNGLATAYGKTVSFVRRSSAPEESHNRPEYDIHYAIMHKYKEVPQWAFILVLVFSLVTGIIMVEVYKTTMPVWGIFVCLALAFIFLIPAGIIQALSNMQITLVILAEIIPGVAIPGRPYANMIFKLYGWVALVMALLYVQDQKLAHYLHIAPRATFRVQMWGVLVSSIVSVGVLTWQFNAIPDMCEIGQKDLMTCPYYTTFYSSALMFGVVGPERMYGANGLYKWTMFAFLAGAIATFAAWLVKRKWPNKYTKSVNIPVVITGLLYYAPYNWSFVWSGVPLAWFFMSYVYNRYSSWWSKYCYVLSIGLTVGAALSGVVQFFCITYPGGAMPSWWGNTAYASGCDGLGCPLLEMPEQGYFGPGPGEFS</sequence>
<dbReference type="Pfam" id="PF03169">
    <property type="entry name" value="OPT"/>
    <property type="match status" value="1"/>
</dbReference>
<dbReference type="InParanoid" id="Q5KAT6"/>
<feature type="transmembrane region" description="Helical" evidence="9">
    <location>
        <begin position="544"/>
        <end position="561"/>
    </location>
</feature>
<keyword evidence="4 9" id="KW-0812">Transmembrane</keyword>
<dbReference type="InterPro" id="IPR004648">
    <property type="entry name" value="Oligpept_transpt"/>
</dbReference>
<feature type="transmembrane region" description="Helical" evidence="9">
    <location>
        <begin position="75"/>
        <end position="95"/>
    </location>
</feature>
<dbReference type="PANTHER" id="PTHR22601">
    <property type="entry name" value="ISP4 LIKE PROTEIN"/>
    <property type="match status" value="1"/>
</dbReference>
<feature type="transmembrane region" description="Helical" evidence="9">
    <location>
        <begin position="567"/>
        <end position="584"/>
    </location>
</feature>
<dbReference type="VEuPathDB" id="FungiDB:CNJ00560"/>
<dbReference type="GeneID" id="3254198"/>
<evidence type="ECO:0000256" key="1">
    <source>
        <dbReference type="ARBA" id="ARBA00004141"/>
    </source>
</evidence>